<comment type="subcellular location">
    <subcellularLocation>
        <location evidence="1">Membrane</location>
        <topology evidence="1">Multi-pass membrane protein</topology>
    </subcellularLocation>
</comment>
<organism evidence="7 8">
    <name type="scientific">Candidatus Wolbachia massiliensis</name>
    <dbReference type="NCBI Taxonomy" id="1845000"/>
    <lineage>
        <taxon>Bacteria</taxon>
        <taxon>Pseudomonadati</taxon>
        <taxon>Pseudomonadota</taxon>
        <taxon>Alphaproteobacteria</taxon>
        <taxon>Rickettsiales</taxon>
        <taxon>Anaplasmataceae</taxon>
        <taxon>Wolbachieae</taxon>
        <taxon>Wolbachia</taxon>
    </lineage>
</organism>
<evidence type="ECO:0000256" key="1">
    <source>
        <dbReference type="ARBA" id="ARBA00004141"/>
    </source>
</evidence>
<evidence type="ECO:0000256" key="2">
    <source>
        <dbReference type="ARBA" id="ARBA00007511"/>
    </source>
</evidence>
<keyword evidence="8" id="KW-1185">Reference proteome</keyword>
<evidence type="ECO:0000256" key="4">
    <source>
        <dbReference type="ARBA" id="ARBA00022989"/>
    </source>
</evidence>
<evidence type="ECO:0000256" key="3">
    <source>
        <dbReference type="ARBA" id="ARBA00022692"/>
    </source>
</evidence>
<comment type="similarity">
    <text evidence="2">Belongs to the TerC family.</text>
</comment>
<gene>
    <name evidence="7" type="ORF">ID128_06145</name>
</gene>
<feature type="transmembrane region" description="Helical" evidence="6">
    <location>
        <begin position="6"/>
        <end position="29"/>
    </location>
</feature>
<evidence type="ECO:0000256" key="5">
    <source>
        <dbReference type="ARBA" id="ARBA00023136"/>
    </source>
</evidence>
<evidence type="ECO:0000313" key="8">
    <source>
        <dbReference type="Proteomes" id="UP000516514"/>
    </source>
</evidence>
<evidence type="ECO:0000313" key="7">
    <source>
        <dbReference type="EMBL" id="QOD38317.1"/>
    </source>
</evidence>
<dbReference type="Proteomes" id="UP000516514">
    <property type="component" value="Chromosome"/>
</dbReference>
<dbReference type="InterPro" id="IPR005496">
    <property type="entry name" value="Integral_membrane_TerC"/>
</dbReference>
<name>A0A7L7YRM5_9RICK</name>
<dbReference type="Pfam" id="PF03741">
    <property type="entry name" value="TerC"/>
    <property type="match status" value="1"/>
</dbReference>
<keyword evidence="4 6" id="KW-1133">Transmembrane helix</keyword>
<feature type="transmembrane region" description="Helical" evidence="6">
    <location>
        <begin position="183"/>
        <end position="202"/>
    </location>
</feature>
<keyword evidence="3 6" id="KW-0812">Transmembrane</keyword>
<evidence type="ECO:0000256" key="6">
    <source>
        <dbReference type="SAM" id="Phobius"/>
    </source>
</evidence>
<dbReference type="PANTHER" id="PTHR30238:SF4">
    <property type="entry name" value="SLL1022 PROTEIN"/>
    <property type="match status" value="1"/>
</dbReference>
<keyword evidence="5 6" id="KW-0472">Membrane</keyword>
<dbReference type="RefSeq" id="WP_191111117.1">
    <property type="nucleotide sequence ID" value="NZ_CP061738.1"/>
</dbReference>
<proteinExistence type="inferred from homology"/>
<reference evidence="7 8" key="1">
    <citation type="submission" date="2020-09" db="EMBL/GenBank/DDBJ databases">
        <title>An Earliest Endosymbiont, Wolbachia massiliensis sp. nov., Strain PL13 From the Bed Bug (Cimex hemipterius), Type strain of a New supergroup T.</title>
        <authorList>
            <person name="Laidoudi Y."/>
            <person name="Levasseur A."/>
            <person name="Medkour H."/>
            <person name="Maaloum M."/>
            <person name="BenKhedher M."/>
            <person name="Sambou M."/>
            <person name="Bassene H."/>
            <person name="Davoust B."/>
            <person name="Fenollar F."/>
            <person name="Raoult D."/>
            <person name="Mediannikov O."/>
        </authorList>
    </citation>
    <scope>NUCLEOTIDE SEQUENCE [LARGE SCALE GENOMIC DNA]</scope>
    <source>
        <strain evidence="7 8">PL13</strain>
    </source>
</reference>
<sequence length="237" mass="26591">MLADIWTLLILTLLETILNVDNLVFIALAIDRVPNVLKERVRLMGLGLALLMRFVTLFLTSSILSMQRPIFHVASLDVSVKDLLMIAGGLFLIVKSFIELCNDIFSRKQSGKKTDIKSQLFSVVLQIILIDLVFSVDSILTAIALTHNMVIIAIAYTFSILAMIFLSSYTAQLIKSSPGLKTTAILFILLVGVYLILDGFHVELPKEYLYSSFMFALLVEVMRSVKKKVQCMKKKQL</sequence>
<dbReference type="EMBL" id="CP061738">
    <property type="protein sequence ID" value="QOD38317.1"/>
    <property type="molecule type" value="Genomic_DNA"/>
</dbReference>
<accession>A0A7L7YRM5</accession>
<feature type="transmembrane region" description="Helical" evidence="6">
    <location>
        <begin position="123"/>
        <end position="144"/>
    </location>
</feature>
<dbReference type="GO" id="GO:0016020">
    <property type="term" value="C:membrane"/>
    <property type="evidence" value="ECO:0007669"/>
    <property type="project" value="UniProtKB-SubCell"/>
</dbReference>
<feature type="transmembrane region" description="Helical" evidence="6">
    <location>
        <begin position="41"/>
        <end position="63"/>
    </location>
</feature>
<dbReference type="KEGG" id="wms:ID128_06145"/>
<dbReference type="PANTHER" id="PTHR30238">
    <property type="entry name" value="MEMBRANE BOUND PREDICTED REDOX MODULATOR"/>
    <property type="match status" value="1"/>
</dbReference>
<feature type="transmembrane region" description="Helical" evidence="6">
    <location>
        <begin position="83"/>
        <end position="102"/>
    </location>
</feature>
<protein>
    <submittedName>
        <fullName evidence="7">DUF475 domain-containing protein</fullName>
    </submittedName>
</protein>
<feature type="transmembrane region" description="Helical" evidence="6">
    <location>
        <begin position="150"/>
        <end position="171"/>
    </location>
</feature>
<feature type="transmembrane region" description="Helical" evidence="6">
    <location>
        <begin position="208"/>
        <end position="225"/>
    </location>
</feature>
<dbReference type="AlphaFoldDB" id="A0A7L7YRM5"/>